<gene>
    <name evidence="1" type="ORF">RRG08_034204</name>
</gene>
<evidence type="ECO:0000313" key="2">
    <source>
        <dbReference type="Proteomes" id="UP001283361"/>
    </source>
</evidence>
<dbReference type="Proteomes" id="UP001283361">
    <property type="component" value="Unassembled WGS sequence"/>
</dbReference>
<keyword evidence="2" id="KW-1185">Reference proteome</keyword>
<comment type="caution">
    <text evidence="1">The sequence shown here is derived from an EMBL/GenBank/DDBJ whole genome shotgun (WGS) entry which is preliminary data.</text>
</comment>
<sequence length="184" mass="20683">MSRDSQLTGLELAKFELEERAGFSWDQGGICECPSTGPGERGDERGGGVPCLAVCCLLRYTTCRQTMRVPRIKNSPWEYFEQEAEYGLDVSKPQTEEDNSRVCITVHIDSLVGYNHIHQYSENPIHKESKDAQPGARLQSEWRRPGSLGVHCSMTRGDRNAKPPDPDLLYVALTCNTCPRLRPQ</sequence>
<protein>
    <submittedName>
        <fullName evidence="1">Uncharacterized protein</fullName>
    </submittedName>
</protein>
<evidence type="ECO:0000313" key="1">
    <source>
        <dbReference type="EMBL" id="KAK3778941.1"/>
    </source>
</evidence>
<name>A0AAE1A1I8_9GAST</name>
<proteinExistence type="predicted"/>
<accession>A0AAE1A1I8</accession>
<dbReference type="EMBL" id="JAWDGP010002890">
    <property type="protein sequence ID" value="KAK3778941.1"/>
    <property type="molecule type" value="Genomic_DNA"/>
</dbReference>
<dbReference type="AlphaFoldDB" id="A0AAE1A1I8"/>
<organism evidence="1 2">
    <name type="scientific">Elysia crispata</name>
    <name type="common">lettuce slug</name>
    <dbReference type="NCBI Taxonomy" id="231223"/>
    <lineage>
        <taxon>Eukaryota</taxon>
        <taxon>Metazoa</taxon>
        <taxon>Spiralia</taxon>
        <taxon>Lophotrochozoa</taxon>
        <taxon>Mollusca</taxon>
        <taxon>Gastropoda</taxon>
        <taxon>Heterobranchia</taxon>
        <taxon>Euthyneura</taxon>
        <taxon>Panpulmonata</taxon>
        <taxon>Sacoglossa</taxon>
        <taxon>Placobranchoidea</taxon>
        <taxon>Plakobranchidae</taxon>
        <taxon>Elysia</taxon>
    </lineage>
</organism>
<reference evidence="1" key="1">
    <citation type="journal article" date="2023" name="G3 (Bethesda)">
        <title>A reference genome for the long-term kleptoplast-retaining sea slug Elysia crispata morphotype clarki.</title>
        <authorList>
            <person name="Eastman K.E."/>
            <person name="Pendleton A.L."/>
            <person name="Shaikh M.A."/>
            <person name="Suttiyut T."/>
            <person name="Ogas R."/>
            <person name="Tomko P."/>
            <person name="Gavelis G."/>
            <person name="Widhalm J.R."/>
            <person name="Wisecaver J.H."/>
        </authorList>
    </citation>
    <scope>NUCLEOTIDE SEQUENCE</scope>
    <source>
        <strain evidence="1">ECLA1</strain>
    </source>
</reference>